<evidence type="ECO:0000313" key="2">
    <source>
        <dbReference type="Proteomes" id="UP000732619"/>
    </source>
</evidence>
<dbReference type="InterPro" id="IPR029039">
    <property type="entry name" value="Flavoprotein-like_sf"/>
</dbReference>
<comment type="caution">
    <text evidence="1">The sequence shown here is derived from an EMBL/GenBank/DDBJ whole genome shotgun (WGS) entry which is preliminary data.</text>
</comment>
<organism evidence="1 2">
    <name type="scientific">Methanobrevibacter olleyae</name>
    <dbReference type="NCBI Taxonomy" id="294671"/>
    <lineage>
        <taxon>Archaea</taxon>
        <taxon>Methanobacteriati</taxon>
        <taxon>Methanobacteriota</taxon>
        <taxon>Methanomada group</taxon>
        <taxon>Methanobacteria</taxon>
        <taxon>Methanobacteriales</taxon>
        <taxon>Methanobacteriaceae</taxon>
        <taxon>Methanobrevibacter</taxon>
    </lineage>
</organism>
<accession>A0A8T3VW11</accession>
<gene>
    <name evidence="1" type="ORF">E7Z75_09945</name>
</gene>
<protein>
    <submittedName>
        <fullName evidence="1">Flavodoxin</fullName>
    </submittedName>
</protein>
<dbReference type="Proteomes" id="UP000732619">
    <property type="component" value="Unassembled WGS sequence"/>
</dbReference>
<reference evidence="1" key="1">
    <citation type="submission" date="2019-04" db="EMBL/GenBank/DDBJ databases">
        <title>Evolution of Biomass-Degrading Anaerobic Consortia Revealed by Metagenomics.</title>
        <authorList>
            <person name="Peng X."/>
        </authorList>
    </citation>
    <scope>NUCLEOTIDE SEQUENCE</scope>
    <source>
        <strain evidence="1">SIG14</strain>
    </source>
</reference>
<dbReference type="SUPFAM" id="SSF52218">
    <property type="entry name" value="Flavoproteins"/>
    <property type="match status" value="1"/>
</dbReference>
<name>A0A8T3VW11_METOL</name>
<dbReference type="Gene3D" id="3.40.50.360">
    <property type="match status" value="1"/>
</dbReference>
<evidence type="ECO:0000313" key="1">
    <source>
        <dbReference type="EMBL" id="MBE6513441.1"/>
    </source>
</evidence>
<proteinExistence type="predicted"/>
<sequence>MKYAIRYYSKSGNSEKLANAISEVLDVPAYDISHELSEDVEILFFGSGVYGCALDPAVIKFISNIDVNIGEFVNFSTTGIMESNYNLIKDLLDNTSINLSENEFHCPGSFVGMNKDRPNEVDELNIKDFVNKYFI</sequence>
<dbReference type="EMBL" id="SUTG01000093">
    <property type="protein sequence ID" value="MBE6513441.1"/>
    <property type="molecule type" value="Genomic_DNA"/>
</dbReference>
<dbReference type="AlphaFoldDB" id="A0A8T3VW11"/>